<keyword evidence="3 7" id="KW-0812">Transmembrane</keyword>
<dbReference type="EMBL" id="AGZE01000012">
    <property type="protein sequence ID" value="EKB57886.1"/>
    <property type="molecule type" value="Genomic_DNA"/>
</dbReference>
<feature type="transmembrane region" description="Helical" evidence="7">
    <location>
        <begin position="126"/>
        <end position="156"/>
    </location>
</feature>
<dbReference type="STRING" id="883112.HMPREF9707_00346"/>
<comment type="caution">
    <text evidence="9">The sequence shown here is derived from an EMBL/GenBank/DDBJ whole genome shotgun (WGS) entry which is preliminary data.</text>
</comment>
<dbReference type="PATRIC" id="fig|883112.3.peg.343"/>
<sequence>MTQQYMIYARTAELAGKILLESRAESYRVEETARHFLLASGLPVAEVSTNNTGLYLTLADHDNNMIPITMVTRVHNFSNRLGRIYKVNNVSRQLTSGQIDIYQAYDKLVEIDRAEYSEFNKDIANIFLVMSFTMLLGGGLVDILASSLVGTIVMFSRMLHKKLGLNEFIRGSVTTLSIALVAHGIDRLAPGWYSPDLVIIAGLMPLYPGTLVTNGIRDMLKGDYLSGVAFISAALVTAISLAIGVVLGIFIFRGVLR</sequence>
<proteinExistence type="inferred from homology"/>
<feature type="transmembrane region" description="Helical" evidence="7">
    <location>
        <begin position="228"/>
        <end position="252"/>
    </location>
</feature>
<evidence type="ECO:0000313" key="9">
    <source>
        <dbReference type="EMBL" id="EKB57886.1"/>
    </source>
</evidence>
<dbReference type="RefSeq" id="WP_006701010.1">
    <property type="nucleotide sequence ID" value="NZ_JH932300.1"/>
</dbReference>
<keyword evidence="2" id="KW-1003">Cell membrane</keyword>
<reference evidence="9 10" key="1">
    <citation type="submission" date="2012-07" db="EMBL/GenBank/DDBJ databases">
        <title>The Genome Sequence of Facklamia ignava CCUG 37419.</title>
        <authorList>
            <consortium name="The Broad Institute Genome Sequencing Platform"/>
            <person name="Earl A."/>
            <person name="Ward D."/>
            <person name="Feldgarden M."/>
            <person name="Gevers D."/>
            <person name="Huys G."/>
            <person name="Walker B."/>
            <person name="Young S.K."/>
            <person name="Zeng Q."/>
            <person name="Gargeya S."/>
            <person name="Fitzgerald M."/>
            <person name="Haas B."/>
            <person name="Abouelleil A."/>
            <person name="Alvarado L."/>
            <person name="Arachchi H.M."/>
            <person name="Berlin A.M."/>
            <person name="Chapman S.B."/>
            <person name="Goldberg J."/>
            <person name="Griggs A."/>
            <person name="Gujja S."/>
            <person name="Hansen M."/>
            <person name="Howarth C."/>
            <person name="Imamovic A."/>
            <person name="Larimer J."/>
            <person name="McCowen C."/>
            <person name="Montmayeur A."/>
            <person name="Murphy C."/>
            <person name="Neiman D."/>
            <person name="Pearson M."/>
            <person name="Priest M."/>
            <person name="Roberts A."/>
            <person name="Saif S."/>
            <person name="Shea T."/>
            <person name="Sisk P."/>
            <person name="Sykes S."/>
            <person name="Wortman J."/>
            <person name="Nusbaum C."/>
            <person name="Birren B."/>
        </authorList>
    </citation>
    <scope>NUCLEOTIDE SEQUENCE [LARGE SCALE GENOMIC DNA]</scope>
    <source>
        <strain evidence="9 10">CCUG 37419</strain>
    </source>
</reference>
<evidence type="ECO:0000256" key="7">
    <source>
        <dbReference type="SAM" id="Phobius"/>
    </source>
</evidence>
<evidence type="ECO:0000256" key="6">
    <source>
        <dbReference type="ARBA" id="ARBA00034125"/>
    </source>
</evidence>
<evidence type="ECO:0000256" key="2">
    <source>
        <dbReference type="ARBA" id="ARBA00022475"/>
    </source>
</evidence>
<name>K1LSJ4_9LACT</name>
<feature type="transmembrane region" description="Helical" evidence="7">
    <location>
        <begin position="197"/>
        <end position="216"/>
    </location>
</feature>
<dbReference type="Proteomes" id="UP000005147">
    <property type="component" value="Unassembled WGS sequence"/>
</dbReference>
<evidence type="ECO:0000256" key="3">
    <source>
        <dbReference type="ARBA" id="ARBA00022692"/>
    </source>
</evidence>
<evidence type="ECO:0000313" key="10">
    <source>
        <dbReference type="Proteomes" id="UP000005147"/>
    </source>
</evidence>
<dbReference type="GO" id="GO:0005886">
    <property type="term" value="C:plasma membrane"/>
    <property type="evidence" value="ECO:0007669"/>
    <property type="project" value="UniProtKB-SubCell"/>
</dbReference>
<protein>
    <recommendedName>
        <fullName evidence="8">Threonine/serine exporter-like N-terminal domain-containing protein</fullName>
    </recommendedName>
</protein>
<dbReference type="AlphaFoldDB" id="K1LSJ4"/>
<keyword evidence="5 7" id="KW-0472">Membrane</keyword>
<comment type="subcellular location">
    <subcellularLocation>
        <location evidence="1">Cell membrane</location>
        <topology evidence="1">Multi-pass membrane protein</topology>
    </subcellularLocation>
</comment>
<gene>
    <name evidence="9" type="ORF">HMPREF9707_00346</name>
</gene>
<dbReference type="GO" id="GO:0015744">
    <property type="term" value="P:succinate transport"/>
    <property type="evidence" value="ECO:0007669"/>
    <property type="project" value="TreeGrafter"/>
</dbReference>
<dbReference type="InterPro" id="IPR050539">
    <property type="entry name" value="ThrE_Dicarb/AminoAcid_Exp"/>
</dbReference>
<organism evidence="9 10">
    <name type="scientific">Falseniella ignava CCUG 37419</name>
    <dbReference type="NCBI Taxonomy" id="883112"/>
    <lineage>
        <taxon>Bacteria</taxon>
        <taxon>Bacillati</taxon>
        <taxon>Bacillota</taxon>
        <taxon>Bacilli</taxon>
        <taxon>Lactobacillales</taxon>
        <taxon>Aerococcaceae</taxon>
        <taxon>Falseniella</taxon>
    </lineage>
</organism>
<evidence type="ECO:0000259" key="8">
    <source>
        <dbReference type="Pfam" id="PF06738"/>
    </source>
</evidence>
<keyword evidence="4 7" id="KW-1133">Transmembrane helix</keyword>
<accession>K1LSJ4</accession>
<evidence type="ECO:0000256" key="4">
    <source>
        <dbReference type="ARBA" id="ARBA00022989"/>
    </source>
</evidence>
<evidence type="ECO:0000256" key="5">
    <source>
        <dbReference type="ARBA" id="ARBA00023136"/>
    </source>
</evidence>
<dbReference type="PANTHER" id="PTHR34390">
    <property type="entry name" value="UPF0442 PROTEIN YJJB-RELATED"/>
    <property type="match status" value="1"/>
</dbReference>
<dbReference type="HOGENOM" id="CLU_070277_0_0_9"/>
<evidence type="ECO:0000256" key="1">
    <source>
        <dbReference type="ARBA" id="ARBA00004651"/>
    </source>
</evidence>
<dbReference type="InterPro" id="IPR010619">
    <property type="entry name" value="ThrE-like_N"/>
</dbReference>
<comment type="similarity">
    <text evidence="6">Belongs to the ThrE exporter (TC 2.A.79) family.</text>
</comment>
<feature type="domain" description="Threonine/serine exporter-like N-terminal" evidence="8">
    <location>
        <begin position="12"/>
        <end position="250"/>
    </location>
</feature>
<dbReference type="Pfam" id="PF06738">
    <property type="entry name" value="ThrE"/>
    <property type="match status" value="1"/>
</dbReference>
<keyword evidence="10" id="KW-1185">Reference proteome</keyword>
<dbReference type="GO" id="GO:0022857">
    <property type="term" value="F:transmembrane transporter activity"/>
    <property type="evidence" value="ECO:0007669"/>
    <property type="project" value="InterPro"/>
</dbReference>
<dbReference type="eggNOG" id="COG2966">
    <property type="taxonomic scope" value="Bacteria"/>
</dbReference>
<dbReference type="PANTHER" id="PTHR34390:SF2">
    <property type="entry name" value="SUCCINATE TRANSPORTER SUBUNIT YJJP-RELATED"/>
    <property type="match status" value="1"/>
</dbReference>